<dbReference type="OrthoDB" id="2663223at2759"/>
<accession>A0A835CJQ5</accession>
<evidence type="ECO:0000313" key="3">
    <source>
        <dbReference type="EMBL" id="KAF7843826.1"/>
    </source>
</evidence>
<name>A0A835CJQ5_9FABA</name>
<reference evidence="3" key="1">
    <citation type="submission" date="2020-09" db="EMBL/GenBank/DDBJ databases">
        <title>Genome-Enabled Discovery of Anthraquinone Biosynthesis in Senna tora.</title>
        <authorList>
            <person name="Kang S.-H."/>
            <person name="Pandey R.P."/>
            <person name="Lee C.-M."/>
            <person name="Sim J.-S."/>
            <person name="Jeong J.-T."/>
            <person name="Choi B.-S."/>
            <person name="Jung M."/>
            <person name="Ginzburg D."/>
            <person name="Zhao K."/>
            <person name="Won S.Y."/>
            <person name="Oh T.-J."/>
            <person name="Yu Y."/>
            <person name="Kim N.-H."/>
            <person name="Lee O.R."/>
            <person name="Lee T.-H."/>
            <person name="Bashyal P."/>
            <person name="Kim T.-S."/>
            <person name="Lee W.-H."/>
            <person name="Kawkins C."/>
            <person name="Kim C.-K."/>
            <person name="Kim J.S."/>
            <person name="Ahn B.O."/>
            <person name="Rhee S.Y."/>
            <person name="Sohng J.K."/>
        </authorList>
    </citation>
    <scope>NUCLEOTIDE SEQUENCE</scope>
    <source>
        <tissue evidence="3">Leaf</tissue>
    </source>
</reference>
<dbReference type="PANTHER" id="PTHR37610">
    <property type="entry name" value="CCHC-TYPE DOMAIN-CONTAINING PROTEIN"/>
    <property type="match status" value="1"/>
</dbReference>
<organism evidence="3 4">
    <name type="scientific">Senna tora</name>
    <dbReference type="NCBI Taxonomy" id="362788"/>
    <lineage>
        <taxon>Eukaryota</taxon>
        <taxon>Viridiplantae</taxon>
        <taxon>Streptophyta</taxon>
        <taxon>Embryophyta</taxon>
        <taxon>Tracheophyta</taxon>
        <taxon>Spermatophyta</taxon>
        <taxon>Magnoliopsida</taxon>
        <taxon>eudicotyledons</taxon>
        <taxon>Gunneridae</taxon>
        <taxon>Pentapetalae</taxon>
        <taxon>rosids</taxon>
        <taxon>fabids</taxon>
        <taxon>Fabales</taxon>
        <taxon>Fabaceae</taxon>
        <taxon>Caesalpinioideae</taxon>
        <taxon>Cassia clade</taxon>
        <taxon>Senna</taxon>
    </lineage>
</organism>
<gene>
    <name evidence="3" type="ORF">G2W53_000731</name>
</gene>
<keyword evidence="4" id="KW-1185">Reference proteome</keyword>
<proteinExistence type="predicted"/>
<dbReference type="Pfam" id="PF14244">
    <property type="entry name" value="Retrotran_gag_3"/>
    <property type="match status" value="1"/>
</dbReference>
<evidence type="ECO:0000313" key="4">
    <source>
        <dbReference type="Proteomes" id="UP000634136"/>
    </source>
</evidence>
<sequence length="279" mass="30693">MIIATLKIDSSIAMANLNGEDNHEQSLSKMKEDYSWVVHSSNKLGMVLVTSPLMQSNYLTWSTAMKTSLESKEKLGFIDESLPTPSQSNVVAYRRWKNADSFTALWKELETPYGLSCGPQIYQTQRLINTIQKDALRSQILAMEPRPSASKAFSKVAQMETEKEVKMNLGSVVTDASTLLAKQEIAKLSKGKIGASELASFAHVLDFAGNASNLQTLMIFGTWITDTGASSHMCHDRSLFSYLRVLTSPITMHLPDGKSVVVKEVGRAAINEDLVLGNV</sequence>
<dbReference type="InterPro" id="IPR054722">
    <property type="entry name" value="PolX-like_BBD"/>
</dbReference>
<evidence type="ECO:0000259" key="2">
    <source>
        <dbReference type="Pfam" id="PF22936"/>
    </source>
</evidence>
<dbReference type="EMBL" id="JAAIUW010000001">
    <property type="protein sequence ID" value="KAF7843826.1"/>
    <property type="molecule type" value="Genomic_DNA"/>
</dbReference>
<feature type="domain" description="Retrotransposon Copia-like N-terminal" evidence="1">
    <location>
        <begin position="39"/>
        <end position="85"/>
    </location>
</feature>
<comment type="caution">
    <text evidence="3">The sequence shown here is derived from an EMBL/GenBank/DDBJ whole genome shotgun (WGS) entry which is preliminary data.</text>
</comment>
<protein>
    <submittedName>
        <fullName evidence="3">Retrovirus-related Pol polyprotein from transposon RE2</fullName>
    </submittedName>
</protein>
<dbReference type="Proteomes" id="UP000634136">
    <property type="component" value="Unassembled WGS sequence"/>
</dbReference>
<dbReference type="PANTHER" id="PTHR37610:SF40">
    <property type="entry name" value="OS01G0909600 PROTEIN"/>
    <property type="match status" value="1"/>
</dbReference>
<dbReference type="AlphaFoldDB" id="A0A835CJQ5"/>
<dbReference type="Pfam" id="PF22936">
    <property type="entry name" value="Pol_BBD"/>
    <property type="match status" value="1"/>
</dbReference>
<dbReference type="InterPro" id="IPR029472">
    <property type="entry name" value="Copia-like_N"/>
</dbReference>
<evidence type="ECO:0000259" key="1">
    <source>
        <dbReference type="Pfam" id="PF14244"/>
    </source>
</evidence>
<feature type="domain" description="Retrovirus-related Pol polyprotein from transposon TNT 1-94-like beta-barrel" evidence="2">
    <location>
        <begin position="223"/>
        <end position="271"/>
    </location>
</feature>